<feature type="coiled-coil region" evidence="1">
    <location>
        <begin position="180"/>
        <end position="218"/>
    </location>
</feature>
<feature type="compositionally biased region" description="Basic and acidic residues" evidence="2">
    <location>
        <begin position="147"/>
        <end position="159"/>
    </location>
</feature>
<feature type="compositionally biased region" description="Basic residues" evidence="2">
    <location>
        <begin position="80"/>
        <end position="111"/>
    </location>
</feature>
<evidence type="ECO:0000256" key="1">
    <source>
        <dbReference type="SAM" id="Coils"/>
    </source>
</evidence>
<dbReference type="Proteomes" id="UP001642464">
    <property type="component" value="Unassembled WGS sequence"/>
</dbReference>
<organism evidence="3 4">
    <name type="scientific">Durusdinium trenchii</name>
    <dbReference type="NCBI Taxonomy" id="1381693"/>
    <lineage>
        <taxon>Eukaryota</taxon>
        <taxon>Sar</taxon>
        <taxon>Alveolata</taxon>
        <taxon>Dinophyceae</taxon>
        <taxon>Suessiales</taxon>
        <taxon>Symbiodiniaceae</taxon>
        <taxon>Durusdinium</taxon>
    </lineage>
</organism>
<feature type="compositionally biased region" description="Basic and acidic residues" evidence="2">
    <location>
        <begin position="63"/>
        <end position="72"/>
    </location>
</feature>
<feature type="region of interest" description="Disordered" evidence="2">
    <location>
        <begin position="63"/>
        <end position="131"/>
    </location>
</feature>
<evidence type="ECO:0008006" key="5">
    <source>
        <dbReference type="Google" id="ProtNLM"/>
    </source>
</evidence>
<evidence type="ECO:0000256" key="2">
    <source>
        <dbReference type="SAM" id="MobiDB-lite"/>
    </source>
</evidence>
<evidence type="ECO:0000313" key="4">
    <source>
        <dbReference type="Proteomes" id="UP001642464"/>
    </source>
</evidence>
<feature type="compositionally biased region" description="Basic and acidic residues" evidence="2">
    <location>
        <begin position="1"/>
        <end position="14"/>
    </location>
</feature>
<name>A0ABP0S8G4_9DINO</name>
<dbReference type="EMBL" id="CAXAMM010043128">
    <property type="protein sequence ID" value="CAK9108641.1"/>
    <property type="molecule type" value="Genomic_DNA"/>
</dbReference>
<reference evidence="3 4" key="1">
    <citation type="submission" date="2024-02" db="EMBL/GenBank/DDBJ databases">
        <authorList>
            <person name="Chen Y."/>
            <person name="Shah S."/>
            <person name="Dougan E. K."/>
            <person name="Thang M."/>
            <person name="Chan C."/>
        </authorList>
    </citation>
    <scope>NUCLEOTIDE SEQUENCE [LARGE SCALE GENOMIC DNA]</scope>
</reference>
<gene>
    <name evidence="3" type="ORF">SCF082_LOCUS50531</name>
</gene>
<feature type="region of interest" description="Disordered" evidence="2">
    <location>
        <begin position="1"/>
        <end position="31"/>
    </location>
</feature>
<keyword evidence="4" id="KW-1185">Reference proteome</keyword>
<keyword evidence="1" id="KW-0175">Coiled coil</keyword>
<proteinExistence type="predicted"/>
<sequence>MSEKDESDQHRRVLVDQVKSNQRASAPFAKTWRSYCDSHGDGFYDPARHSTQFLEDFLKYAAEKRGGSKDDESSSSCRSRSPRSRRNGRHRTRHGRRHDRGRTRRKGRLRRRSDSRSRSGIPTRKTAIKGAERAVAAFTKELEELKGISDDSEPVEHSEQPNQDLQLSRWRAEVEAERAAQVSEAERKLQEEKAARLKEAEEKLDQAIAERLQEAEEKLRAEVHSRLDDAQRHAEAKVKMFMEDVCPKIESSWAEQMKGLALKARDARAAVLHLAQEAG</sequence>
<evidence type="ECO:0000313" key="3">
    <source>
        <dbReference type="EMBL" id="CAK9108641.1"/>
    </source>
</evidence>
<feature type="region of interest" description="Disordered" evidence="2">
    <location>
        <begin position="147"/>
        <end position="166"/>
    </location>
</feature>
<accession>A0ABP0S8G4</accession>
<comment type="caution">
    <text evidence="3">The sequence shown here is derived from an EMBL/GenBank/DDBJ whole genome shotgun (WGS) entry which is preliminary data.</text>
</comment>
<protein>
    <recommendedName>
        <fullName evidence="5">FF domain-containing protein</fullName>
    </recommendedName>
</protein>